<reference evidence="4" key="1">
    <citation type="submission" date="2023-05" db="EMBL/GenBank/DDBJ databases">
        <authorList>
            <person name="Zhang X."/>
        </authorList>
    </citation>
    <scope>NUCLEOTIDE SEQUENCE</scope>
    <source>
        <strain evidence="4">BD1B2-1</strain>
    </source>
</reference>
<comment type="caution">
    <text evidence="4">The sequence shown here is derived from an EMBL/GenBank/DDBJ whole genome shotgun (WGS) entry which is preliminary data.</text>
</comment>
<sequence>MQVEVHIVNAFTQQGKGGNPAAIVLDADNLSISQKQEIAAKAGLSETAFVSSSSIADIKLEFFTPTRQIAHCGHATIATFAYLKQRGTITQVTQATKETIDGIRQIRFLQDAVYMEQKAPHYTFPEANDLPIIYQSLGLSQYYTLKPALVNTGNTFLILEAPEISVLQHIVPNFEKIAAISEKYNLVGYYVFAKSQQAGIDATTRMFAPLYGIEEESATGMAAGPLAAFLYHSGRRRKEYMIEQGRYMKQPSPSLIHINLDIKDDQIQLLYAGGQATLVEKYTIEI</sequence>
<dbReference type="RefSeq" id="WP_314510815.1">
    <property type="nucleotide sequence ID" value="NZ_JASJOU010000003.1"/>
</dbReference>
<organism evidence="4 5">
    <name type="scientific">Xanthocytophaga agilis</name>
    <dbReference type="NCBI Taxonomy" id="3048010"/>
    <lineage>
        <taxon>Bacteria</taxon>
        <taxon>Pseudomonadati</taxon>
        <taxon>Bacteroidota</taxon>
        <taxon>Cytophagia</taxon>
        <taxon>Cytophagales</taxon>
        <taxon>Rhodocytophagaceae</taxon>
        <taxon>Xanthocytophaga</taxon>
    </lineage>
</organism>
<dbReference type="Proteomes" id="UP001232063">
    <property type="component" value="Unassembled WGS sequence"/>
</dbReference>
<dbReference type="PANTHER" id="PTHR13774:SF39">
    <property type="entry name" value="BIOSYNTHESIS PROTEIN, PUTATIVE-RELATED"/>
    <property type="match status" value="1"/>
</dbReference>
<dbReference type="PANTHER" id="PTHR13774">
    <property type="entry name" value="PHENAZINE BIOSYNTHESIS PROTEIN"/>
    <property type="match status" value="1"/>
</dbReference>
<dbReference type="GO" id="GO:0005737">
    <property type="term" value="C:cytoplasm"/>
    <property type="evidence" value="ECO:0007669"/>
    <property type="project" value="TreeGrafter"/>
</dbReference>
<dbReference type="EMBL" id="JASJOU010000003">
    <property type="protein sequence ID" value="MDJ1501325.1"/>
    <property type="molecule type" value="Genomic_DNA"/>
</dbReference>
<dbReference type="InterPro" id="IPR003719">
    <property type="entry name" value="Phenazine_PhzF-like"/>
</dbReference>
<evidence type="ECO:0000313" key="4">
    <source>
        <dbReference type="EMBL" id="MDJ1501325.1"/>
    </source>
</evidence>
<dbReference type="AlphaFoldDB" id="A0AAE3R4P1"/>
<proteinExistence type="inferred from homology"/>
<dbReference type="Pfam" id="PF02567">
    <property type="entry name" value="PhzC-PhzF"/>
    <property type="match status" value="1"/>
</dbReference>
<feature type="active site" evidence="3">
    <location>
        <position position="46"/>
    </location>
</feature>
<evidence type="ECO:0000256" key="2">
    <source>
        <dbReference type="ARBA" id="ARBA00023235"/>
    </source>
</evidence>
<evidence type="ECO:0000256" key="1">
    <source>
        <dbReference type="ARBA" id="ARBA00008270"/>
    </source>
</evidence>
<dbReference type="PIRSF" id="PIRSF016184">
    <property type="entry name" value="PhzC_PhzF"/>
    <property type="match status" value="1"/>
</dbReference>
<dbReference type="NCBIfam" id="TIGR00654">
    <property type="entry name" value="PhzF_family"/>
    <property type="match status" value="1"/>
</dbReference>
<protein>
    <submittedName>
        <fullName evidence="4">PhzF family phenazine biosynthesis protein</fullName>
    </submittedName>
</protein>
<keyword evidence="2" id="KW-0413">Isomerase</keyword>
<gene>
    <name evidence="4" type="ORF">QNI22_11740</name>
</gene>
<dbReference type="Gene3D" id="3.10.310.10">
    <property type="entry name" value="Diaminopimelate Epimerase, Chain A, domain 1"/>
    <property type="match status" value="2"/>
</dbReference>
<evidence type="ECO:0000256" key="3">
    <source>
        <dbReference type="PIRSR" id="PIRSR016184-1"/>
    </source>
</evidence>
<keyword evidence="5" id="KW-1185">Reference proteome</keyword>
<name>A0AAE3R4P1_9BACT</name>
<accession>A0AAE3R4P1</accession>
<evidence type="ECO:0000313" key="5">
    <source>
        <dbReference type="Proteomes" id="UP001232063"/>
    </source>
</evidence>
<dbReference type="GO" id="GO:0016853">
    <property type="term" value="F:isomerase activity"/>
    <property type="evidence" value="ECO:0007669"/>
    <property type="project" value="UniProtKB-KW"/>
</dbReference>
<dbReference type="SUPFAM" id="SSF54506">
    <property type="entry name" value="Diaminopimelate epimerase-like"/>
    <property type="match status" value="1"/>
</dbReference>
<comment type="similarity">
    <text evidence="1">Belongs to the PhzF family.</text>
</comment>